<keyword evidence="2" id="KW-0812">Transmembrane</keyword>
<organism evidence="4 5">
    <name type="scientific">Desulfotignum phosphitoxidans DSM 13687</name>
    <dbReference type="NCBI Taxonomy" id="1286635"/>
    <lineage>
        <taxon>Bacteria</taxon>
        <taxon>Pseudomonadati</taxon>
        <taxon>Thermodesulfobacteriota</taxon>
        <taxon>Desulfobacteria</taxon>
        <taxon>Desulfobacterales</taxon>
        <taxon>Desulfobacteraceae</taxon>
        <taxon>Desulfotignum</taxon>
    </lineage>
</organism>
<sequence length="653" mass="74917">MTRFRLIAVDFLLMTLAFWVVNGAKRGTLELPEGYGVLLGLFYGAWVVSGVVGKKFVPGEYAGGREGARTLVKSALYLAFTIAFVVVMFGMVKYSRVQVFATCGVLLGLELLVWGAAVRFGGVLQGTKTGEDESGDEVPAVQDRFSVKFALVDLGLFFAAFFAVNYMKRGHFDLVAGYEQLMVMQLMLGAGAAFATQKYYVIRHRNFYFALWQWLKAGFLLMAVTGVMVYGLRLFHYSRLQGFGTVALLMVLEAVALGVYFSARKDRKKEGDIESVDQVRQALAQEPYDLNVDIETVRKRLMRPAIYKLQRSFQPDEQAFLEFLEQHVDLTDILYVETQVERSATFFALHDDYLMLRLFIGLRKLNDCRRLNVHFLSLHQMLLPGGYFAGYAHTVKTHYEWIYSRFPRPMAHAVYALDFLVHRVAPKLPWVKKVYFAVTKGKYRVISRAEVLGRLSFCGFEIIATKVIDNRFYFIVRKVKTPSADTSPTYGPLVALKRSGLGGRAVHTYKFRTMYPYSEYLQQYLSDLHGLEKGGKIENDFRKTTWGKVMRKLWLDELPMLYNWVKGDFALVGVRPLSFQYLSGYDPELQELRKKVRPGLVPPFYADLPETFEEICDSERRYIKAFLERPVRTQIRYFVKSFVNIVFRGARSK</sequence>
<keyword evidence="4" id="KW-0808">Transferase</keyword>
<evidence type="ECO:0000259" key="3">
    <source>
        <dbReference type="Pfam" id="PF02397"/>
    </source>
</evidence>
<protein>
    <submittedName>
        <fullName evidence="4">Sugar transferase</fullName>
    </submittedName>
</protein>
<comment type="caution">
    <text evidence="4">The sequence shown here is derived from an EMBL/GenBank/DDBJ whole genome shotgun (WGS) entry which is preliminary data.</text>
</comment>
<feature type="transmembrane region" description="Helical" evidence="2">
    <location>
        <begin position="33"/>
        <end position="53"/>
    </location>
</feature>
<evidence type="ECO:0000256" key="2">
    <source>
        <dbReference type="SAM" id="Phobius"/>
    </source>
</evidence>
<accession>S0FRL2</accession>
<name>S0FRL2_9BACT</name>
<dbReference type="AlphaFoldDB" id="S0FRL2"/>
<feature type="transmembrane region" description="Helical" evidence="2">
    <location>
        <begin position="207"/>
        <end position="230"/>
    </location>
</feature>
<dbReference type="InterPro" id="IPR003362">
    <property type="entry name" value="Bact_transf"/>
</dbReference>
<dbReference type="PATRIC" id="fig|1286635.3.peg.4408"/>
<proteinExistence type="inferred from homology"/>
<feature type="transmembrane region" description="Helical" evidence="2">
    <location>
        <begin position="74"/>
        <end position="92"/>
    </location>
</feature>
<comment type="similarity">
    <text evidence="1">Belongs to the bacterial sugar transferase family.</text>
</comment>
<reference evidence="4 5" key="1">
    <citation type="journal article" date="2013" name="Genome Announc.">
        <title>Draft Genome Sequence of Desulfotignum phosphitoxidans DSM 13687 Strain FiPS-3.</title>
        <authorList>
            <person name="Poehlein A."/>
            <person name="Daniel R."/>
            <person name="Simeonova D.D."/>
        </authorList>
    </citation>
    <scope>NUCLEOTIDE SEQUENCE [LARGE SCALE GENOMIC DNA]</scope>
    <source>
        <strain evidence="4 5">DSM 13687</strain>
    </source>
</reference>
<dbReference type="PANTHER" id="PTHR30576">
    <property type="entry name" value="COLANIC BIOSYNTHESIS UDP-GLUCOSE LIPID CARRIER TRANSFERASE"/>
    <property type="match status" value="1"/>
</dbReference>
<evidence type="ECO:0000313" key="5">
    <source>
        <dbReference type="Proteomes" id="UP000014216"/>
    </source>
</evidence>
<feature type="transmembrane region" description="Helical" evidence="2">
    <location>
        <begin position="176"/>
        <end position="195"/>
    </location>
</feature>
<dbReference type="Proteomes" id="UP000014216">
    <property type="component" value="Unassembled WGS sequence"/>
</dbReference>
<dbReference type="Pfam" id="PF02397">
    <property type="entry name" value="Bac_transf"/>
    <property type="match status" value="1"/>
</dbReference>
<dbReference type="OrthoDB" id="9808602at2"/>
<feature type="transmembrane region" description="Helical" evidence="2">
    <location>
        <begin position="145"/>
        <end position="164"/>
    </location>
</feature>
<dbReference type="RefSeq" id="WP_006968382.1">
    <property type="nucleotide sequence ID" value="NZ_APJX01000013.1"/>
</dbReference>
<dbReference type="EMBL" id="APJX01000013">
    <property type="protein sequence ID" value="EMS77688.1"/>
    <property type="molecule type" value="Genomic_DNA"/>
</dbReference>
<keyword evidence="2" id="KW-1133">Transmembrane helix</keyword>
<keyword evidence="5" id="KW-1185">Reference proteome</keyword>
<feature type="domain" description="Bacterial sugar transferase" evidence="3">
    <location>
        <begin position="495"/>
        <end position="624"/>
    </location>
</feature>
<feature type="transmembrane region" description="Helical" evidence="2">
    <location>
        <begin position="98"/>
        <end position="124"/>
    </location>
</feature>
<gene>
    <name evidence="4" type="ORF">Dpo_13c00860</name>
</gene>
<dbReference type="PANTHER" id="PTHR30576:SF0">
    <property type="entry name" value="UNDECAPRENYL-PHOSPHATE N-ACETYLGALACTOSAMINYL 1-PHOSPHATE TRANSFERASE-RELATED"/>
    <property type="match status" value="1"/>
</dbReference>
<dbReference type="GO" id="GO:0016780">
    <property type="term" value="F:phosphotransferase activity, for other substituted phosphate groups"/>
    <property type="evidence" value="ECO:0007669"/>
    <property type="project" value="TreeGrafter"/>
</dbReference>
<feature type="transmembrane region" description="Helical" evidence="2">
    <location>
        <begin position="242"/>
        <end position="261"/>
    </location>
</feature>
<evidence type="ECO:0000256" key="1">
    <source>
        <dbReference type="ARBA" id="ARBA00006464"/>
    </source>
</evidence>
<keyword evidence="2" id="KW-0472">Membrane</keyword>
<evidence type="ECO:0000313" key="4">
    <source>
        <dbReference type="EMBL" id="EMS77688.1"/>
    </source>
</evidence>